<dbReference type="InterPro" id="IPR039750">
    <property type="entry name" value="DRC1/DRC2"/>
</dbReference>
<comment type="caution">
    <text evidence="16">The sequence shown here is derived from an EMBL/GenBank/DDBJ whole genome shotgun (WGS) entry which is preliminary data.</text>
</comment>
<dbReference type="Pfam" id="PF14772">
    <property type="entry name" value="NYD-SP28"/>
    <property type="match status" value="1"/>
</dbReference>
<dbReference type="PANTHER" id="PTHR21625:SF0">
    <property type="entry name" value="DYNEIN REGULATORY COMPLEX SUBUNIT 2"/>
    <property type="match status" value="1"/>
</dbReference>
<dbReference type="InterPro" id="IPR039505">
    <property type="entry name" value="DRC1/2_N"/>
</dbReference>
<feature type="coiled-coil region" evidence="12">
    <location>
        <begin position="169"/>
        <end position="222"/>
    </location>
</feature>
<dbReference type="GO" id="GO:0003352">
    <property type="term" value="P:regulation of cilium movement"/>
    <property type="evidence" value="ECO:0007669"/>
    <property type="project" value="TreeGrafter"/>
</dbReference>
<dbReference type="Proteomes" id="UP000192257">
    <property type="component" value="Unassembled WGS sequence"/>
</dbReference>
<evidence type="ECO:0000256" key="13">
    <source>
        <dbReference type="SAM" id="MobiDB-lite"/>
    </source>
</evidence>
<evidence type="ECO:0000256" key="10">
    <source>
        <dbReference type="ARBA" id="ARBA00040899"/>
    </source>
</evidence>
<proteinExistence type="inferred from homology"/>
<evidence type="ECO:0000256" key="8">
    <source>
        <dbReference type="ARBA" id="ARBA00037841"/>
    </source>
</evidence>
<evidence type="ECO:0000256" key="4">
    <source>
        <dbReference type="ARBA" id="ARBA00023054"/>
    </source>
</evidence>
<keyword evidence="6" id="KW-0206">Cytoskeleton</keyword>
<accession>A0A1X0NVC5</accession>
<dbReference type="OrthoDB" id="7760980at2759"/>
<keyword evidence="7" id="KW-0966">Cell projection</keyword>
<protein>
    <recommendedName>
        <fullName evidence="10">Dynein regulatory complex subunit 2</fullName>
    </recommendedName>
</protein>
<evidence type="ECO:0000259" key="15">
    <source>
        <dbReference type="Pfam" id="PF14775"/>
    </source>
</evidence>
<keyword evidence="3 16" id="KW-0282">Flagellum</keyword>
<gene>
    <name evidence="16" type="ORF">TM35_000162700</name>
</gene>
<dbReference type="GO" id="GO:0060285">
    <property type="term" value="P:cilium-dependent cell motility"/>
    <property type="evidence" value="ECO:0007669"/>
    <property type="project" value="TreeGrafter"/>
</dbReference>
<dbReference type="RefSeq" id="XP_028882698.1">
    <property type="nucleotide sequence ID" value="XM_029026142.1"/>
</dbReference>
<dbReference type="InterPro" id="IPR029440">
    <property type="entry name" value="DRC1_C"/>
</dbReference>
<feature type="domain" description="Dynein regulatory complex protein 1 C-terminal" evidence="15">
    <location>
        <begin position="406"/>
        <end position="449"/>
    </location>
</feature>
<evidence type="ECO:0000259" key="14">
    <source>
        <dbReference type="Pfam" id="PF14772"/>
    </source>
</evidence>
<comment type="function">
    <text evidence="11">Component of the nexin-dynein regulatory complex (N-DRC), a key regulator of ciliary/flagellar motility which maintains the alignment and integrity of the distal axoneme and regulates microtubule sliding in motile axonemes. Plays a critical role in the assembly of N-DRC and also stabilizes the assembly of multiple inner dynein arms and radial spokes. Coassembles with DRC1 to form a central scaffold needed for assembly of the N-DRC and its attachment to the outer doublet microtubules.</text>
</comment>
<evidence type="ECO:0000313" key="17">
    <source>
        <dbReference type="Proteomes" id="UP000192257"/>
    </source>
</evidence>
<evidence type="ECO:0000256" key="2">
    <source>
        <dbReference type="ARBA" id="ARBA00022490"/>
    </source>
</evidence>
<sequence length="508" mass="59742">MPVEEKKKGKRRAKKPVNPVALEQARVEEAERRRRQENILVARLQEMRSEEAAMTREAEVAVEARWMIFLRECKRKELVAEIEMVRRAFETAIDRKNAIIEMLFDDLDQVEEQHRLVFHAHMTAVDTLIQMQSKRMAELEGEFEADLLEMKGDYEKEMMELVRKHEYEVADLKLILENMATEAEQLEKKLQEDTSEAHDTAMEKMEEERKQMQNELIRMSEYIRAELDTRYKEFMTTAQVNMKDYMDKSKEDAETTERIASQLKRIEKLQESVTSWRTNLARNAKEWEQKNSAIQQERDATIRHLKALKNKMQNWRNKEASRLAEFIKNAKDSEDQLRNVAKRAEKILRLVELSKPLETEREQVLSFELNVSTNEIEQEVKRLIASDDVVQKDEALAPDGAAFSEEWRLLERFWIKYNKVVLDNVAISQEKHHLEEENQKLQVLLKQYLNEISVNDNVMQGPNTLLLTSKVPNVVEAHKKSNQPGRGYNTVIEGNKFVQDVSRQVALR</sequence>
<dbReference type="GO" id="GO:0005858">
    <property type="term" value="C:axonemal dynein complex"/>
    <property type="evidence" value="ECO:0007669"/>
    <property type="project" value="InterPro"/>
</dbReference>
<feature type="coiled-coil region" evidence="12">
    <location>
        <begin position="424"/>
        <end position="451"/>
    </location>
</feature>
<evidence type="ECO:0000313" key="16">
    <source>
        <dbReference type="EMBL" id="ORC88632.1"/>
    </source>
</evidence>
<evidence type="ECO:0000256" key="3">
    <source>
        <dbReference type="ARBA" id="ARBA00022846"/>
    </source>
</evidence>
<feature type="region of interest" description="Disordered" evidence="13">
    <location>
        <begin position="1"/>
        <end position="20"/>
    </location>
</feature>
<evidence type="ECO:0000256" key="7">
    <source>
        <dbReference type="ARBA" id="ARBA00023273"/>
    </source>
</evidence>
<comment type="similarity">
    <text evidence="9">Belongs to the DRC2 family.</text>
</comment>
<dbReference type="GO" id="GO:0070286">
    <property type="term" value="P:axonemal dynein complex assembly"/>
    <property type="evidence" value="ECO:0007669"/>
    <property type="project" value="InterPro"/>
</dbReference>
<evidence type="ECO:0000256" key="11">
    <source>
        <dbReference type="ARBA" id="ARBA00045865"/>
    </source>
</evidence>
<feature type="coiled-coil region" evidence="12">
    <location>
        <begin position="277"/>
        <end position="347"/>
    </location>
</feature>
<dbReference type="VEuPathDB" id="TriTrypDB:TM35_000162700"/>
<reference evidence="16 17" key="1">
    <citation type="submission" date="2017-03" db="EMBL/GenBank/DDBJ databases">
        <title>An alternative strategy for trypanosome survival in the mammalian bloodstream revealed through genome and transcriptome analysis of the ubiquitous bovine parasite Trypanosoma (Megatrypanum) theileri.</title>
        <authorList>
            <person name="Kelly S."/>
            <person name="Ivens A."/>
            <person name="Mott A."/>
            <person name="O'Neill E."/>
            <person name="Emms D."/>
            <person name="Macleod O."/>
            <person name="Voorheis P."/>
            <person name="Matthews J."/>
            <person name="Matthews K."/>
            <person name="Carrington M."/>
        </authorList>
    </citation>
    <scope>NUCLEOTIDE SEQUENCE [LARGE SCALE GENOMIC DNA]</scope>
    <source>
        <strain evidence="16">Edinburgh</strain>
    </source>
</reference>
<dbReference type="PANTHER" id="PTHR21625">
    <property type="entry name" value="NYD-SP28 PROTEIN"/>
    <property type="match status" value="1"/>
</dbReference>
<dbReference type="GeneID" id="39985922"/>
<organism evidence="16 17">
    <name type="scientific">Trypanosoma theileri</name>
    <dbReference type="NCBI Taxonomy" id="67003"/>
    <lineage>
        <taxon>Eukaryota</taxon>
        <taxon>Discoba</taxon>
        <taxon>Euglenozoa</taxon>
        <taxon>Kinetoplastea</taxon>
        <taxon>Metakinetoplastina</taxon>
        <taxon>Trypanosomatida</taxon>
        <taxon>Trypanosomatidae</taxon>
        <taxon>Trypanosoma</taxon>
    </lineage>
</organism>
<comment type="subcellular location">
    <subcellularLocation>
        <location evidence="1">Cytoplasm</location>
        <location evidence="1">Cytoskeleton</location>
        <location evidence="1">Flagellum axoneme</location>
    </subcellularLocation>
    <subcellularLocation>
        <location evidence="8">Cytoplasm</location>
        <location evidence="8">Cytoskeleton</location>
        <location evidence="8">Flagellum basal body</location>
    </subcellularLocation>
</comment>
<dbReference type="EMBL" id="NBCO01000016">
    <property type="protein sequence ID" value="ORC88632.1"/>
    <property type="molecule type" value="Genomic_DNA"/>
</dbReference>
<evidence type="ECO:0000256" key="6">
    <source>
        <dbReference type="ARBA" id="ARBA00023212"/>
    </source>
</evidence>
<evidence type="ECO:0000256" key="1">
    <source>
        <dbReference type="ARBA" id="ARBA00004611"/>
    </source>
</evidence>
<keyword evidence="2" id="KW-0963">Cytoplasm</keyword>
<feature type="domain" description="Dynein regulatory complex protein 1/2 N-terminal" evidence="14">
    <location>
        <begin position="25"/>
        <end position="123"/>
    </location>
</feature>
<keyword evidence="5" id="KW-0969">Cilium</keyword>
<dbReference type="AlphaFoldDB" id="A0A1X0NVC5"/>
<evidence type="ECO:0000256" key="9">
    <source>
        <dbReference type="ARBA" id="ARBA00038424"/>
    </source>
</evidence>
<evidence type="ECO:0000256" key="5">
    <source>
        <dbReference type="ARBA" id="ARBA00023069"/>
    </source>
</evidence>
<dbReference type="STRING" id="67003.A0A1X0NVC5"/>
<name>A0A1X0NVC5_9TRYP</name>
<keyword evidence="4 12" id="KW-0175">Coiled coil</keyword>
<keyword evidence="17" id="KW-1185">Reference proteome</keyword>
<evidence type="ECO:0000256" key="12">
    <source>
        <dbReference type="SAM" id="Coils"/>
    </source>
</evidence>
<dbReference type="Pfam" id="PF14775">
    <property type="entry name" value="NYD-SP28_assoc"/>
    <property type="match status" value="1"/>
</dbReference>